<gene>
    <name evidence="1" type="ORF">BaRGS_00013924</name>
</gene>
<sequence>MMTCIYTNYVFTHNDDVYCLLEPGLSALYASPACLTCDGPVTTPAEQDSRHSAGRYLPGACISSTCPPPSLLPRPCFSSIPYHRYLSPFPVQVRKWHSISSGPLSVFHNTLCDCEKLLSTGLTSSVYRTAVRAFSELHDCCSVLTEAFSNLHVMSRLLLKRFQSCM</sequence>
<organism evidence="1 2">
    <name type="scientific">Batillaria attramentaria</name>
    <dbReference type="NCBI Taxonomy" id="370345"/>
    <lineage>
        <taxon>Eukaryota</taxon>
        <taxon>Metazoa</taxon>
        <taxon>Spiralia</taxon>
        <taxon>Lophotrochozoa</taxon>
        <taxon>Mollusca</taxon>
        <taxon>Gastropoda</taxon>
        <taxon>Caenogastropoda</taxon>
        <taxon>Sorbeoconcha</taxon>
        <taxon>Cerithioidea</taxon>
        <taxon>Batillariidae</taxon>
        <taxon>Batillaria</taxon>
    </lineage>
</organism>
<protein>
    <submittedName>
        <fullName evidence="1">Uncharacterized protein</fullName>
    </submittedName>
</protein>
<evidence type="ECO:0000313" key="2">
    <source>
        <dbReference type="Proteomes" id="UP001519460"/>
    </source>
</evidence>
<proteinExistence type="predicted"/>
<evidence type="ECO:0000313" key="1">
    <source>
        <dbReference type="EMBL" id="KAK7494797.1"/>
    </source>
</evidence>
<comment type="caution">
    <text evidence="1">The sequence shown here is derived from an EMBL/GenBank/DDBJ whole genome shotgun (WGS) entry which is preliminary data.</text>
</comment>
<keyword evidence="2" id="KW-1185">Reference proteome</keyword>
<name>A0ABD0L613_9CAEN</name>
<accession>A0ABD0L613</accession>
<dbReference type="Proteomes" id="UP001519460">
    <property type="component" value="Unassembled WGS sequence"/>
</dbReference>
<reference evidence="1 2" key="1">
    <citation type="journal article" date="2023" name="Sci. Data">
        <title>Genome assembly of the Korean intertidal mud-creeper Batillaria attramentaria.</title>
        <authorList>
            <person name="Patra A.K."/>
            <person name="Ho P.T."/>
            <person name="Jun S."/>
            <person name="Lee S.J."/>
            <person name="Kim Y."/>
            <person name="Won Y.J."/>
        </authorList>
    </citation>
    <scope>NUCLEOTIDE SEQUENCE [LARGE SCALE GENOMIC DNA]</scope>
    <source>
        <strain evidence="1">Wonlab-2016</strain>
    </source>
</reference>
<dbReference type="AlphaFoldDB" id="A0ABD0L613"/>
<dbReference type="EMBL" id="JACVVK020000080">
    <property type="protein sequence ID" value="KAK7494797.1"/>
    <property type="molecule type" value="Genomic_DNA"/>
</dbReference>